<accession>A0AAI9EFH6</accession>
<comment type="similarity">
    <text evidence="1 6">Belongs to the glycosyl hydrolase 43 family.</text>
</comment>
<gene>
    <name evidence="7" type="ORF">LECACI_7A009666</name>
</gene>
<evidence type="ECO:0000256" key="2">
    <source>
        <dbReference type="ARBA" id="ARBA00022801"/>
    </source>
</evidence>
<dbReference type="InterPro" id="IPR051795">
    <property type="entry name" value="Glycosyl_Hydrlase_43"/>
</dbReference>
<feature type="active site" description="Proton donor" evidence="4">
    <location>
        <position position="224"/>
    </location>
</feature>
<evidence type="ECO:0000256" key="5">
    <source>
        <dbReference type="PIRSR" id="PIRSR606710-2"/>
    </source>
</evidence>
<keyword evidence="8" id="KW-1185">Reference proteome</keyword>
<dbReference type="EMBL" id="CAVMBE010000121">
    <property type="protein sequence ID" value="CAK4034508.1"/>
    <property type="molecule type" value="Genomic_DNA"/>
</dbReference>
<evidence type="ECO:0000256" key="6">
    <source>
        <dbReference type="RuleBase" id="RU361187"/>
    </source>
</evidence>
<protein>
    <submittedName>
        <fullName evidence="7">Glycoside hydrolase family 43</fullName>
    </submittedName>
</protein>
<organism evidence="7 8">
    <name type="scientific">Lecanosticta acicola</name>
    <dbReference type="NCBI Taxonomy" id="111012"/>
    <lineage>
        <taxon>Eukaryota</taxon>
        <taxon>Fungi</taxon>
        <taxon>Dikarya</taxon>
        <taxon>Ascomycota</taxon>
        <taxon>Pezizomycotina</taxon>
        <taxon>Dothideomycetes</taxon>
        <taxon>Dothideomycetidae</taxon>
        <taxon>Mycosphaerellales</taxon>
        <taxon>Mycosphaerellaceae</taxon>
        <taxon>Lecanosticta</taxon>
    </lineage>
</organism>
<keyword evidence="3 6" id="KW-0326">Glycosidase</keyword>
<comment type="caution">
    <text evidence="7">The sequence shown here is derived from an EMBL/GenBank/DDBJ whole genome shotgun (WGS) entry which is preliminary data.</text>
</comment>
<dbReference type="InterPro" id="IPR006710">
    <property type="entry name" value="Glyco_hydro_43"/>
</dbReference>
<evidence type="ECO:0000256" key="4">
    <source>
        <dbReference type="PIRSR" id="PIRSR606710-1"/>
    </source>
</evidence>
<dbReference type="InterPro" id="IPR023296">
    <property type="entry name" value="Glyco_hydro_beta-prop_sf"/>
</dbReference>
<dbReference type="PANTHER" id="PTHR42812:SF5">
    <property type="entry name" value="ENDO-ARABINASE"/>
    <property type="match status" value="1"/>
</dbReference>
<name>A0AAI9EFH6_9PEZI</name>
<dbReference type="Pfam" id="PF04616">
    <property type="entry name" value="Glyco_hydro_43"/>
    <property type="match status" value="1"/>
</dbReference>
<sequence length="319" mass="34831">MFRRTDDEDDDTFDPIFSGQERGFWAQDEWDEFPCRIIDPSIINVNDTWYSFSTNSGGRNIQIATSDDFDTWTLLQTDALPDLPAWISDQPTDVWAPDVSLLDNGYFIMYYTARTDEDSRYHCVGAATSQSIEGPFEPCSDDPLICDLSVGGAIDPAGYEEDGQRYILWKVDGNALPYGSGPCGPTNHTTPLYIQPVAADGVTLQGSKSQLVDNQGSSDDGIVEAPSLTKCGSTYVLFFSSGCFTTTNYKVNYATSTSLTGGFQRAQNALFQTGTQNLTAPGGASIDRDAKHLVFHANYNGGRALWTDIVTIDGDQVSA</sequence>
<evidence type="ECO:0000256" key="3">
    <source>
        <dbReference type="ARBA" id="ARBA00023295"/>
    </source>
</evidence>
<dbReference type="CDD" id="cd08999">
    <property type="entry name" value="GH43_ABN-like"/>
    <property type="match status" value="1"/>
</dbReference>
<dbReference type="GO" id="GO:0005975">
    <property type="term" value="P:carbohydrate metabolic process"/>
    <property type="evidence" value="ECO:0007669"/>
    <property type="project" value="InterPro"/>
</dbReference>
<reference evidence="7" key="1">
    <citation type="submission" date="2023-11" db="EMBL/GenBank/DDBJ databases">
        <authorList>
            <person name="Alioto T."/>
            <person name="Alioto T."/>
            <person name="Gomez Garrido J."/>
        </authorList>
    </citation>
    <scope>NUCLEOTIDE SEQUENCE</scope>
</reference>
<dbReference type="GO" id="GO:0004553">
    <property type="term" value="F:hydrolase activity, hydrolyzing O-glycosyl compounds"/>
    <property type="evidence" value="ECO:0007669"/>
    <property type="project" value="InterPro"/>
</dbReference>
<feature type="site" description="Important for catalytic activity, responsible for pKa modulation of the active site Glu and correct orientation of both the proton donor and substrate" evidence="5">
    <location>
        <position position="155"/>
    </location>
</feature>
<dbReference type="PANTHER" id="PTHR42812">
    <property type="entry name" value="BETA-XYLOSIDASE"/>
    <property type="match status" value="1"/>
</dbReference>
<dbReference type="Proteomes" id="UP001296104">
    <property type="component" value="Unassembled WGS sequence"/>
</dbReference>
<dbReference type="AlphaFoldDB" id="A0AAI9EFH6"/>
<evidence type="ECO:0000256" key="1">
    <source>
        <dbReference type="ARBA" id="ARBA00009865"/>
    </source>
</evidence>
<proteinExistence type="inferred from homology"/>
<keyword evidence="2 6" id="KW-0378">Hydrolase</keyword>
<dbReference type="SUPFAM" id="SSF75005">
    <property type="entry name" value="Arabinanase/levansucrase/invertase"/>
    <property type="match status" value="1"/>
</dbReference>
<dbReference type="Gene3D" id="2.115.10.20">
    <property type="entry name" value="Glycosyl hydrolase domain, family 43"/>
    <property type="match status" value="1"/>
</dbReference>
<feature type="active site" description="Proton acceptor" evidence="4">
    <location>
        <position position="39"/>
    </location>
</feature>
<evidence type="ECO:0000313" key="7">
    <source>
        <dbReference type="EMBL" id="CAK4034508.1"/>
    </source>
</evidence>
<evidence type="ECO:0000313" key="8">
    <source>
        <dbReference type="Proteomes" id="UP001296104"/>
    </source>
</evidence>